<name>A0A3B6C3I1_WHEAT</name>
<feature type="region of interest" description="Disordered" evidence="1">
    <location>
        <begin position="1"/>
        <end position="24"/>
    </location>
</feature>
<dbReference type="Pfam" id="PF20241">
    <property type="entry name" value="DUF6598"/>
    <property type="match status" value="1"/>
</dbReference>
<dbReference type="EnsemblPlants" id="TraesCS2B02G216900.1">
    <property type="protein sequence ID" value="TraesCS2B02G216900.1"/>
    <property type="gene ID" value="TraesCS2B02G216900"/>
</dbReference>
<dbReference type="RefSeq" id="XP_044323073.1">
    <property type="nucleotide sequence ID" value="XM_044467138.1"/>
</dbReference>
<gene>
    <name evidence="3" type="primary">LOC123044409</name>
</gene>
<accession>A0A3B6C3I1</accession>
<reference evidence="3" key="1">
    <citation type="submission" date="2018-08" db="EMBL/GenBank/DDBJ databases">
        <authorList>
            <person name="Rossello M."/>
        </authorList>
    </citation>
    <scope>NUCLEOTIDE SEQUENCE [LARGE SCALE GENOMIC DNA]</scope>
    <source>
        <strain evidence="3">cv. Chinese Spring</strain>
    </source>
</reference>
<feature type="compositionally biased region" description="Polar residues" evidence="1">
    <location>
        <begin position="241"/>
        <end position="251"/>
    </location>
</feature>
<protein>
    <recommendedName>
        <fullName evidence="2">DUF6598 domain-containing protein</fullName>
    </recommendedName>
</protein>
<feature type="region of interest" description="Disordered" evidence="1">
    <location>
        <begin position="65"/>
        <end position="144"/>
    </location>
</feature>
<feature type="compositionally biased region" description="Basic and acidic residues" evidence="1">
    <location>
        <begin position="113"/>
        <end position="124"/>
    </location>
</feature>
<keyword evidence="4" id="KW-1185">Reference proteome</keyword>
<dbReference type="InterPro" id="IPR046533">
    <property type="entry name" value="DUF6598"/>
</dbReference>
<dbReference type="Proteomes" id="UP000019116">
    <property type="component" value="Chromosome 2B"/>
</dbReference>
<evidence type="ECO:0000259" key="2">
    <source>
        <dbReference type="Pfam" id="PF20241"/>
    </source>
</evidence>
<dbReference type="Gramene" id="TraesCS2B03G0524500.1">
    <property type="protein sequence ID" value="TraesCS2B03G0524500.1.CDS"/>
    <property type="gene ID" value="TraesCS2B03G0524500"/>
</dbReference>
<dbReference type="AlphaFoldDB" id="A0A3B6C3I1"/>
<evidence type="ECO:0000313" key="4">
    <source>
        <dbReference type="Proteomes" id="UP000019116"/>
    </source>
</evidence>
<dbReference type="GeneID" id="123044409"/>
<dbReference type="Gramene" id="TraesCS2B02G216900.1">
    <property type="protein sequence ID" value="TraesCS2B02G216900.1"/>
    <property type="gene ID" value="TraesCS2B02G216900"/>
</dbReference>
<dbReference type="PANTHER" id="PTHR33065:SF65">
    <property type="entry name" value="DUF6598 DOMAIN-CONTAINING PROTEIN"/>
    <property type="match status" value="1"/>
</dbReference>
<feature type="compositionally biased region" description="Low complexity" evidence="1">
    <location>
        <begin position="102"/>
        <end position="111"/>
    </location>
</feature>
<reference evidence="3" key="2">
    <citation type="submission" date="2018-10" db="UniProtKB">
        <authorList>
            <consortium name="EnsemblPlants"/>
        </authorList>
    </citation>
    <scope>IDENTIFICATION</scope>
</reference>
<dbReference type="Gramene" id="TraesNOR2B03G00914700.1">
    <property type="protein sequence ID" value="TraesNOR2B03G00914700.1"/>
    <property type="gene ID" value="TraesNOR2B03G00914700"/>
</dbReference>
<feature type="domain" description="DUF6598" evidence="2">
    <location>
        <begin position="408"/>
        <end position="660"/>
    </location>
</feature>
<dbReference type="OrthoDB" id="605055at2759"/>
<evidence type="ECO:0000256" key="1">
    <source>
        <dbReference type="SAM" id="MobiDB-lite"/>
    </source>
</evidence>
<sequence>MAGVVEGGEERAPGEMATEETTQPEILKMKIASLLNLLSEKQSDVLSCGPEIVSMITSLNSELASQKLARDSKPLVPPEVSSPKRPKMADQGNIGQSNTDTQSVSSQVSSVAERGDQKEIESGKIKPASRFKSNSQQVCVPSGGEDEEERLNCQFTHIMQQTDALCDELASMASTPNKTSAPIISSHMVSDLGEKTSRLMQICKVIFCESVKGDEQVPYHSLDNQRTKEDSVEMSGLTMDNGKSSTQCADKQTNKKGMGGTMELLEDFNMFESDDEDEDEEMTQEQLAMSAKFREEAQVMEARLVEALEQDDNNTPSCYRMTHLSLSYQPEEKEEQDEVAEAEVETDITKSAKEEMEMEDRLFANAREGWEYACGWCGNYEDMTTLSPMHFTHCTPGIIPGNAITGSTLQIYSIRIGLRDEHLKWPLYVYGIVAARDAVDYNRNLLYFRSREDCQKLTLEHPFLRLTGPSRAIVALDEVDLEVQLKVKGTTGSLDRALISRRLTYSGGYQGGLDSFVFTNCLCTVEFSLERLTETVQATILGVRVVEGGPWPFDHGGRVICSSTPQDDKVMATNSATDSLSRQVVLVDSDGGEMPRGSDGYLDLSRHVVSVELEEILKFVIQVYTESGDIQQYPVNFSPKHCNIEKGKCLIGASEVEITIAWSRLVQNKMDILFEGHV</sequence>
<dbReference type="PANTHER" id="PTHR33065">
    <property type="entry name" value="OS07G0486400 PROTEIN"/>
    <property type="match status" value="1"/>
</dbReference>
<evidence type="ECO:0000313" key="3">
    <source>
        <dbReference type="EnsemblPlants" id="TraesCS2B02G216900.1"/>
    </source>
</evidence>
<organism evidence="3">
    <name type="scientific">Triticum aestivum</name>
    <name type="common">Wheat</name>
    <dbReference type="NCBI Taxonomy" id="4565"/>
    <lineage>
        <taxon>Eukaryota</taxon>
        <taxon>Viridiplantae</taxon>
        <taxon>Streptophyta</taxon>
        <taxon>Embryophyta</taxon>
        <taxon>Tracheophyta</taxon>
        <taxon>Spermatophyta</taxon>
        <taxon>Magnoliopsida</taxon>
        <taxon>Liliopsida</taxon>
        <taxon>Poales</taxon>
        <taxon>Poaceae</taxon>
        <taxon>BOP clade</taxon>
        <taxon>Pooideae</taxon>
        <taxon>Triticodae</taxon>
        <taxon>Triticeae</taxon>
        <taxon>Triticinae</taxon>
        <taxon>Triticum</taxon>
    </lineage>
</organism>
<proteinExistence type="predicted"/>
<feature type="region of interest" description="Disordered" evidence="1">
    <location>
        <begin position="238"/>
        <end position="259"/>
    </location>
</feature>